<reference evidence="4 5" key="1">
    <citation type="submission" date="2017-08" db="EMBL/GenBank/DDBJ databases">
        <title>The Vibrio qinghaiensis sp.-Q67 is a luminous bacteria isolated firstly from Qinghai lake, Qinghai province, China, which has been proved to be very sensitive to detect environmental and food pollutants. Therefore, complete genome analysis of V. qinghaiensis sp.-Q67 highlights the potential application of this strain on detection of hazards in the contaminated environments.</title>
        <authorList>
            <person name="Gong L."/>
        </authorList>
    </citation>
    <scope>NUCLEOTIDE SEQUENCE [LARGE SCALE GENOMIC DNA]</scope>
    <source>
        <strain evidence="4 5">Q67</strain>
    </source>
</reference>
<dbReference type="FunFam" id="2.60.120.10:FF:000016">
    <property type="entry name" value="Pyrimidine/purine nucleoside phosphorylase"/>
    <property type="match status" value="1"/>
</dbReference>
<name>A0A223N1L4_9VIBR</name>
<dbReference type="InterPro" id="IPR011051">
    <property type="entry name" value="RmlC_Cupin_sf"/>
</dbReference>
<comment type="catalytic activity">
    <reaction evidence="3">
        <text>a purine D-ribonucleoside + phosphate = a purine nucleobase + alpha-D-ribose 1-phosphate</text>
        <dbReference type="Rhea" id="RHEA:19805"/>
        <dbReference type="ChEBI" id="CHEBI:26386"/>
        <dbReference type="ChEBI" id="CHEBI:43474"/>
        <dbReference type="ChEBI" id="CHEBI:57720"/>
        <dbReference type="ChEBI" id="CHEBI:142355"/>
        <dbReference type="EC" id="2.4.2.1"/>
    </reaction>
</comment>
<evidence type="ECO:0000256" key="2">
    <source>
        <dbReference type="ARBA" id="ARBA00022679"/>
    </source>
</evidence>
<comment type="catalytic activity">
    <reaction evidence="3">
        <text>cytidine + phosphate = cytosine + alpha-D-ribose 1-phosphate</text>
        <dbReference type="Rhea" id="RHEA:52540"/>
        <dbReference type="ChEBI" id="CHEBI:16040"/>
        <dbReference type="ChEBI" id="CHEBI:17562"/>
        <dbReference type="ChEBI" id="CHEBI:43474"/>
        <dbReference type="ChEBI" id="CHEBI:57720"/>
        <dbReference type="EC" id="2.4.2.2"/>
    </reaction>
</comment>
<dbReference type="AlphaFoldDB" id="A0A223N1L4"/>
<dbReference type="GO" id="GO:0004731">
    <property type="term" value="F:purine-nucleoside phosphorylase activity"/>
    <property type="evidence" value="ECO:0007669"/>
    <property type="project" value="UniProtKB-UniRule"/>
</dbReference>
<comment type="similarity">
    <text evidence="3">Belongs to the nucleoside phosphorylase PpnP family.</text>
</comment>
<keyword evidence="2 3" id="KW-0808">Transferase</keyword>
<comment type="catalytic activity">
    <reaction evidence="3">
        <text>adenosine + phosphate = alpha-D-ribose 1-phosphate + adenine</text>
        <dbReference type="Rhea" id="RHEA:27642"/>
        <dbReference type="ChEBI" id="CHEBI:16335"/>
        <dbReference type="ChEBI" id="CHEBI:16708"/>
        <dbReference type="ChEBI" id="CHEBI:43474"/>
        <dbReference type="ChEBI" id="CHEBI:57720"/>
        <dbReference type="EC" id="2.4.2.1"/>
    </reaction>
</comment>
<dbReference type="GO" id="GO:0005829">
    <property type="term" value="C:cytosol"/>
    <property type="evidence" value="ECO:0007669"/>
    <property type="project" value="TreeGrafter"/>
</dbReference>
<protein>
    <recommendedName>
        <fullName evidence="3">Pyrimidine/purine nucleoside phosphorylase</fullName>
        <ecNumber evidence="3">2.4.2.1</ecNumber>
        <ecNumber evidence="3">2.4.2.2</ecNumber>
    </recommendedName>
    <alternativeName>
        <fullName evidence="3">Adenosine phosphorylase</fullName>
    </alternativeName>
    <alternativeName>
        <fullName evidence="3">Cytidine phosphorylase</fullName>
    </alternativeName>
    <alternativeName>
        <fullName evidence="3">Guanosine phosphorylase</fullName>
    </alternativeName>
    <alternativeName>
        <fullName evidence="3">Inosine phosphorylase</fullName>
    </alternativeName>
    <alternativeName>
        <fullName evidence="3">Thymidine phosphorylase</fullName>
    </alternativeName>
    <alternativeName>
        <fullName evidence="3">Uridine phosphorylase</fullName>
    </alternativeName>
    <alternativeName>
        <fullName evidence="3">Xanthosine phosphorylase</fullName>
    </alternativeName>
</protein>
<dbReference type="EC" id="2.4.2.2" evidence="3"/>
<comment type="catalytic activity">
    <reaction evidence="3">
        <text>xanthosine + phosphate = alpha-D-ribose 1-phosphate + xanthine</text>
        <dbReference type="Rhea" id="RHEA:27638"/>
        <dbReference type="ChEBI" id="CHEBI:17712"/>
        <dbReference type="ChEBI" id="CHEBI:18107"/>
        <dbReference type="ChEBI" id="CHEBI:43474"/>
        <dbReference type="ChEBI" id="CHEBI:57720"/>
        <dbReference type="EC" id="2.4.2.1"/>
    </reaction>
</comment>
<comment type="catalytic activity">
    <reaction evidence="3">
        <text>guanosine + phosphate = alpha-D-ribose 1-phosphate + guanine</text>
        <dbReference type="Rhea" id="RHEA:13233"/>
        <dbReference type="ChEBI" id="CHEBI:16235"/>
        <dbReference type="ChEBI" id="CHEBI:16750"/>
        <dbReference type="ChEBI" id="CHEBI:43474"/>
        <dbReference type="ChEBI" id="CHEBI:57720"/>
        <dbReference type="EC" id="2.4.2.1"/>
    </reaction>
</comment>
<dbReference type="GO" id="GO:0004850">
    <property type="term" value="F:uridine phosphorylase activity"/>
    <property type="evidence" value="ECO:0007669"/>
    <property type="project" value="RHEA"/>
</dbReference>
<comment type="function">
    <text evidence="3">Catalyzes the phosphorolysis of diverse nucleosides, yielding D-ribose 1-phosphate and the respective free bases. Can use uridine, adenosine, guanosine, cytidine, thymidine, inosine and xanthosine as substrates. Also catalyzes the reverse reactions.</text>
</comment>
<evidence type="ECO:0000313" key="4">
    <source>
        <dbReference type="EMBL" id="ASU23734.1"/>
    </source>
</evidence>
<comment type="catalytic activity">
    <reaction evidence="3">
        <text>uridine + phosphate = alpha-D-ribose 1-phosphate + uracil</text>
        <dbReference type="Rhea" id="RHEA:24388"/>
        <dbReference type="ChEBI" id="CHEBI:16704"/>
        <dbReference type="ChEBI" id="CHEBI:17568"/>
        <dbReference type="ChEBI" id="CHEBI:43474"/>
        <dbReference type="ChEBI" id="CHEBI:57720"/>
        <dbReference type="EC" id="2.4.2.2"/>
    </reaction>
</comment>
<dbReference type="EC" id="2.4.2.1" evidence="3"/>
<dbReference type="SUPFAM" id="SSF51182">
    <property type="entry name" value="RmlC-like cupins"/>
    <property type="match status" value="1"/>
</dbReference>
<dbReference type="Gene3D" id="2.60.120.10">
    <property type="entry name" value="Jelly Rolls"/>
    <property type="match status" value="1"/>
</dbReference>
<sequence>MLFTVSWWLILQGREMIKENTYFDGDVKSLGFAHQSGDSSVGVMEPGEYTFGTAASERMTVIKGSLTIKRLGDEHWSTFKAKESFEVAENSSFDLKVVEATAYLCEYL</sequence>
<organism evidence="4 5">
    <name type="scientific">Vibrio qinghaiensis</name>
    <dbReference type="NCBI Taxonomy" id="2025808"/>
    <lineage>
        <taxon>Bacteria</taxon>
        <taxon>Pseudomonadati</taxon>
        <taxon>Pseudomonadota</taxon>
        <taxon>Gammaproteobacteria</taxon>
        <taxon>Vibrionales</taxon>
        <taxon>Vibrionaceae</taxon>
        <taxon>Vibrio</taxon>
    </lineage>
</organism>
<comment type="catalytic activity">
    <reaction evidence="3">
        <text>inosine + phosphate = alpha-D-ribose 1-phosphate + hypoxanthine</text>
        <dbReference type="Rhea" id="RHEA:27646"/>
        <dbReference type="ChEBI" id="CHEBI:17368"/>
        <dbReference type="ChEBI" id="CHEBI:17596"/>
        <dbReference type="ChEBI" id="CHEBI:43474"/>
        <dbReference type="ChEBI" id="CHEBI:57720"/>
        <dbReference type="EC" id="2.4.2.1"/>
    </reaction>
</comment>
<dbReference type="GO" id="GO:0009032">
    <property type="term" value="F:thymidine phosphorylase activity"/>
    <property type="evidence" value="ECO:0007669"/>
    <property type="project" value="RHEA"/>
</dbReference>
<dbReference type="InterPro" id="IPR014710">
    <property type="entry name" value="RmlC-like_jellyroll"/>
</dbReference>
<keyword evidence="1 3" id="KW-0328">Glycosyltransferase</keyword>
<dbReference type="Pfam" id="PF06865">
    <property type="entry name" value="Ppnp"/>
    <property type="match status" value="1"/>
</dbReference>
<dbReference type="InterPro" id="IPR009664">
    <property type="entry name" value="Ppnp"/>
</dbReference>
<dbReference type="HAMAP" id="MF_01537">
    <property type="entry name" value="Nucleos_phosphorylase_PpnP"/>
    <property type="match status" value="1"/>
</dbReference>
<dbReference type="PANTHER" id="PTHR36540:SF1">
    <property type="entry name" value="PYRIMIDINE_PURINE NUCLEOSIDE PHOSPHORYLASE"/>
    <property type="match status" value="1"/>
</dbReference>
<accession>A0A223N1L4</accession>
<dbReference type="GO" id="GO:0047975">
    <property type="term" value="F:guanosine phosphorylase activity"/>
    <property type="evidence" value="ECO:0007669"/>
    <property type="project" value="RHEA"/>
</dbReference>
<evidence type="ECO:0000313" key="5">
    <source>
        <dbReference type="Proteomes" id="UP000215148"/>
    </source>
</evidence>
<evidence type="ECO:0000256" key="1">
    <source>
        <dbReference type="ARBA" id="ARBA00022676"/>
    </source>
</evidence>
<dbReference type="KEGG" id="vqi:CCZ37_14150"/>
<evidence type="ECO:0000256" key="3">
    <source>
        <dbReference type="HAMAP-Rule" id="MF_01537"/>
    </source>
</evidence>
<dbReference type="Proteomes" id="UP000215148">
    <property type="component" value="Chromosome 2"/>
</dbReference>
<dbReference type="EMBL" id="CP022742">
    <property type="protein sequence ID" value="ASU23734.1"/>
    <property type="molecule type" value="Genomic_DNA"/>
</dbReference>
<dbReference type="PANTHER" id="PTHR36540">
    <property type="entry name" value="PYRIMIDINE/PURINE NUCLEOSIDE PHOSPHORYLASE"/>
    <property type="match status" value="1"/>
</dbReference>
<keyword evidence="5" id="KW-1185">Reference proteome</keyword>
<comment type="catalytic activity">
    <reaction evidence="3">
        <text>thymidine + phosphate = 2-deoxy-alpha-D-ribose 1-phosphate + thymine</text>
        <dbReference type="Rhea" id="RHEA:16037"/>
        <dbReference type="ChEBI" id="CHEBI:17748"/>
        <dbReference type="ChEBI" id="CHEBI:17821"/>
        <dbReference type="ChEBI" id="CHEBI:43474"/>
        <dbReference type="ChEBI" id="CHEBI:57259"/>
        <dbReference type="EC" id="2.4.2.2"/>
    </reaction>
</comment>
<proteinExistence type="inferred from homology"/>
<gene>
    <name evidence="3" type="primary">ppnP</name>
    <name evidence="4" type="ORF">CCZ37_14150</name>
</gene>